<dbReference type="GO" id="GO:0005829">
    <property type="term" value="C:cytosol"/>
    <property type="evidence" value="ECO:0007669"/>
    <property type="project" value="TreeGrafter"/>
</dbReference>
<name>A0A2P2EC18_9PROT</name>
<dbReference type="Pfam" id="PF00460">
    <property type="entry name" value="Flg_bb_rod"/>
    <property type="match status" value="1"/>
</dbReference>
<feature type="signal peptide" evidence="6">
    <location>
        <begin position="1"/>
        <end position="22"/>
    </location>
</feature>
<evidence type="ECO:0000259" key="8">
    <source>
        <dbReference type="Pfam" id="PF06429"/>
    </source>
</evidence>
<evidence type="ECO:0000256" key="3">
    <source>
        <dbReference type="ARBA" id="ARBA00019015"/>
    </source>
</evidence>
<evidence type="ECO:0000256" key="5">
    <source>
        <dbReference type="RuleBase" id="RU362116"/>
    </source>
</evidence>
<dbReference type="EMBL" id="BFBR01000007">
    <property type="protein sequence ID" value="GBF58620.1"/>
    <property type="molecule type" value="Genomic_DNA"/>
</dbReference>
<dbReference type="PANTHER" id="PTHR30435">
    <property type="entry name" value="FLAGELLAR PROTEIN"/>
    <property type="match status" value="1"/>
</dbReference>
<feature type="domain" description="Flagellar hook protein FlgE D2" evidence="9">
    <location>
        <begin position="202"/>
        <end position="342"/>
    </location>
</feature>
<dbReference type="InterPro" id="IPR053967">
    <property type="entry name" value="LlgE_F_G-like_D1"/>
</dbReference>
<feature type="domain" description="Flagellar hook protein FlgE/F/G-like D1" evidence="10">
    <location>
        <begin position="85"/>
        <end position="141"/>
    </location>
</feature>
<dbReference type="GO" id="GO:0009425">
    <property type="term" value="C:bacterial-type flagellum basal body"/>
    <property type="evidence" value="ECO:0007669"/>
    <property type="project" value="UniProtKB-SubCell"/>
</dbReference>
<dbReference type="Pfam" id="PF06429">
    <property type="entry name" value="Flg_bbr_C"/>
    <property type="match status" value="1"/>
</dbReference>
<protein>
    <recommendedName>
        <fullName evidence="3 5">Flagellar hook protein FlgE</fullName>
    </recommendedName>
</protein>
<dbReference type="InterPro" id="IPR037925">
    <property type="entry name" value="FlgE/F/G-like"/>
</dbReference>
<dbReference type="Proteomes" id="UP000245086">
    <property type="component" value="Unassembled WGS sequence"/>
</dbReference>
<dbReference type="GO" id="GO:0071978">
    <property type="term" value="P:bacterial-type flagellum-dependent swarming motility"/>
    <property type="evidence" value="ECO:0007669"/>
    <property type="project" value="TreeGrafter"/>
</dbReference>
<dbReference type="InterPro" id="IPR011491">
    <property type="entry name" value="FlgE_D2"/>
</dbReference>
<keyword evidence="12" id="KW-1185">Reference proteome</keyword>
<evidence type="ECO:0000256" key="6">
    <source>
        <dbReference type="SAM" id="SignalP"/>
    </source>
</evidence>
<dbReference type="OrthoDB" id="8372879at2"/>
<accession>A0A2P2EC18</accession>
<comment type="subcellular location">
    <subcellularLocation>
        <location evidence="1 5">Bacterial flagellum basal body</location>
    </subcellularLocation>
</comment>
<gene>
    <name evidence="11" type="primary">flgE</name>
    <name evidence="11" type="ORF">PbB2_02308</name>
</gene>
<dbReference type="InterPro" id="IPR001444">
    <property type="entry name" value="Flag_bb_rod_N"/>
</dbReference>
<evidence type="ECO:0000256" key="2">
    <source>
        <dbReference type="ARBA" id="ARBA00009677"/>
    </source>
</evidence>
<proteinExistence type="inferred from homology"/>
<evidence type="ECO:0000259" key="10">
    <source>
        <dbReference type="Pfam" id="PF22692"/>
    </source>
</evidence>
<keyword evidence="11" id="KW-0969">Cilium</keyword>
<keyword evidence="11" id="KW-0282">Flagellum</keyword>
<organism evidence="11 12">
    <name type="scientific">Candidatus Phycosocius bacilliformis</name>
    <dbReference type="NCBI Taxonomy" id="1445552"/>
    <lineage>
        <taxon>Bacteria</taxon>
        <taxon>Pseudomonadati</taxon>
        <taxon>Pseudomonadota</taxon>
        <taxon>Alphaproteobacteria</taxon>
        <taxon>Caulobacterales</taxon>
        <taxon>Caulobacterales incertae sedis</taxon>
        <taxon>Candidatus Phycosocius</taxon>
    </lineage>
</organism>
<dbReference type="RefSeq" id="WP_108985484.1">
    <property type="nucleotide sequence ID" value="NZ_BFBR01000007.1"/>
</dbReference>
<sequence>MSINNAMLAGVSSLIANSSAMAIVSDNISNVNTTAFKRNRADFTRLVNPQSKSATYNAGGVSASTRQLVRNQGNLNTTGNVTDLAISGQGFFAVTTEAAAGSAVNNVAFTRVGSFAANDDGNLVNQAGYFLQGWPVNADGSVTTSPSDLSLLQTVNISSISGTATPSTIAKINGNLKSTTPVSTAVSGGTYNAATNNMASGAVTADANWSFQIYDSQGGLKTFNVGLLKSSTANQWLVEIYASPASNITSGAPLANGQIATGTLAFTPTGQLDTTATSPALLAGFNLGAAAGAAPGAGAAKWATGTGLAAQTFRLDLGQISGTGGVSQFDSPTAISSTTTDGALFGDVAGVEITKDGFVSATFNNGISRKLYKLPVATFVNPDGLLADRGGVYRPTGDSGAFSLKDAGLGGAGNIASSSLESSSVDLATEFSSMIIVQRAYSASSKIITTADEMLDEVIRMKR</sequence>
<comment type="similarity">
    <text evidence="2 5">Belongs to the flagella basal body rod proteins family.</text>
</comment>
<feature type="domain" description="Flagellar basal body rod protein N-terminal" evidence="7">
    <location>
        <begin position="7"/>
        <end position="37"/>
    </location>
</feature>
<keyword evidence="6" id="KW-0732">Signal</keyword>
<dbReference type="AlphaFoldDB" id="A0A2P2EC18"/>
<reference evidence="11 12" key="1">
    <citation type="journal article" date="2018" name="Genome Announc.">
        <title>Draft Genome Sequence of "Candidatus Phycosocius bacilliformis," an Alphaproteobacterial Ectosymbiont of the Hydrocarbon-Producing Green Alga Botryococcus braunii.</title>
        <authorList>
            <person name="Tanabe Y."/>
            <person name="Yamaguchi H."/>
            <person name="Watanabe M.M."/>
        </authorList>
    </citation>
    <scope>NUCLEOTIDE SEQUENCE [LARGE SCALE GENOMIC DNA]</scope>
    <source>
        <strain evidence="11 12">BOTRYCO-2</strain>
    </source>
</reference>
<dbReference type="InterPro" id="IPR020013">
    <property type="entry name" value="Flagellar_FlgE/F/G"/>
</dbReference>
<dbReference type="NCBIfam" id="TIGR03506">
    <property type="entry name" value="FlgEFG_subfam"/>
    <property type="match status" value="1"/>
</dbReference>
<dbReference type="Pfam" id="PF07559">
    <property type="entry name" value="FlgE_D2"/>
    <property type="match status" value="1"/>
</dbReference>
<dbReference type="PANTHER" id="PTHR30435:SF1">
    <property type="entry name" value="FLAGELLAR HOOK PROTEIN FLGE"/>
    <property type="match status" value="1"/>
</dbReference>
<dbReference type="GO" id="GO:0009424">
    <property type="term" value="C:bacterial-type flagellum hook"/>
    <property type="evidence" value="ECO:0007669"/>
    <property type="project" value="TreeGrafter"/>
</dbReference>
<evidence type="ECO:0000313" key="12">
    <source>
        <dbReference type="Proteomes" id="UP000245086"/>
    </source>
</evidence>
<keyword evidence="11" id="KW-0966">Cell projection</keyword>
<dbReference type="Pfam" id="PF22692">
    <property type="entry name" value="LlgE_F_G_D1"/>
    <property type="match status" value="1"/>
</dbReference>
<keyword evidence="4 5" id="KW-0975">Bacterial flagellum</keyword>
<evidence type="ECO:0000256" key="4">
    <source>
        <dbReference type="ARBA" id="ARBA00023143"/>
    </source>
</evidence>
<comment type="caution">
    <text evidence="11">The sequence shown here is derived from an EMBL/GenBank/DDBJ whole genome shotgun (WGS) entry which is preliminary data.</text>
</comment>
<evidence type="ECO:0000259" key="9">
    <source>
        <dbReference type="Pfam" id="PF07559"/>
    </source>
</evidence>
<dbReference type="InterPro" id="IPR010930">
    <property type="entry name" value="Flg_bb/hook_C_dom"/>
</dbReference>
<evidence type="ECO:0000259" key="7">
    <source>
        <dbReference type="Pfam" id="PF00460"/>
    </source>
</evidence>
<dbReference type="SUPFAM" id="SSF117143">
    <property type="entry name" value="Flagellar hook protein flgE"/>
    <property type="match status" value="1"/>
</dbReference>
<evidence type="ECO:0000256" key="1">
    <source>
        <dbReference type="ARBA" id="ARBA00004117"/>
    </source>
</evidence>
<evidence type="ECO:0000313" key="11">
    <source>
        <dbReference type="EMBL" id="GBF58620.1"/>
    </source>
</evidence>
<feature type="chain" id="PRO_5015201269" description="Flagellar hook protein FlgE" evidence="6">
    <location>
        <begin position="23"/>
        <end position="463"/>
    </location>
</feature>
<feature type="domain" description="Flagellar basal-body/hook protein C-terminal" evidence="8">
    <location>
        <begin position="417"/>
        <end position="461"/>
    </location>
</feature>
<comment type="function">
    <text evidence="5">A flexible structure which links the flagellar filament to the drive apparatus in the basal body.</text>
</comment>